<dbReference type="Proteomes" id="UP001217754">
    <property type="component" value="Chromosome 4"/>
</dbReference>
<reference evidence="1" key="1">
    <citation type="submission" date="2023-03" db="EMBL/GenBank/DDBJ databases">
        <title>Mating type loci evolution in Malassezia.</title>
        <authorList>
            <person name="Coelho M.A."/>
        </authorList>
    </citation>
    <scope>NUCLEOTIDE SEQUENCE</scope>
    <source>
        <strain evidence="1">CBS 9431</strain>
    </source>
</reference>
<dbReference type="RefSeq" id="XP_060122688.1">
    <property type="nucleotide sequence ID" value="XM_060266705.1"/>
</dbReference>
<dbReference type="Pfam" id="PF13489">
    <property type="entry name" value="Methyltransf_23"/>
    <property type="match status" value="1"/>
</dbReference>
<dbReference type="InterPro" id="IPR029063">
    <property type="entry name" value="SAM-dependent_MTases_sf"/>
</dbReference>
<organism evidence="1 2">
    <name type="scientific">Malassezia japonica</name>
    <dbReference type="NCBI Taxonomy" id="223818"/>
    <lineage>
        <taxon>Eukaryota</taxon>
        <taxon>Fungi</taxon>
        <taxon>Dikarya</taxon>
        <taxon>Basidiomycota</taxon>
        <taxon>Ustilaginomycotina</taxon>
        <taxon>Malasseziomycetes</taxon>
        <taxon>Malasseziales</taxon>
        <taxon>Malasseziaceae</taxon>
        <taxon>Malassezia</taxon>
    </lineage>
</organism>
<dbReference type="AlphaFoldDB" id="A0AAF0F4R6"/>
<keyword evidence="2" id="KW-1185">Reference proteome</keyword>
<name>A0AAF0F4R6_9BASI</name>
<proteinExistence type="predicted"/>
<protein>
    <recommendedName>
        <fullName evidence="3">S-adenosyl-L-methionine-dependent methyltransferase</fullName>
    </recommendedName>
</protein>
<gene>
    <name evidence="1" type="ORF">MJAP1_002772</name>
</gene>
<sequence>MTESYAAVQHQALNERPGAEWLNMGDWRATRQFSDACEEKEGQTTWLQGEEGKRMAENGSSLPSYDTILALDCAYHFPSRPAFFKSAYARLAPGGTLALVDLVSAWPYPNAAQCTPSSLAPPTHAPALWKRAMHRITCALSGTPPGSFIPLDTYAQQLHDAGFEHVDMADISDAVFPGFSTFLKRLGTDAEWRGGRLELRGLRVFGSVVGQWASGGDVGMVRCALITAKKPY</sequence>
<evidence type="ECO:0000313" key="2">
    <source>
        <dbReference type="Proteomes" id="UP001217754"/>
    </source>
</evidence>
<dbReference type="EMBL" id="CP119961">
    <property type="protein sequence ID" value="WFD39791.1"/>
    <property type="molecule type" value="Genomic_DNA"/>
</dbReference>
<dbReference type="GeneID" id="85226423"/>
<dbReference type="Gene3D" id="3.40.50.150">
    <property type="entry name" value="Vaccinia Virus protein VP39"/>
    <property type="match status" value="1"/>
</dbReference>
<evidence type="ECO:0000313" key="1">
    <source>
        <dbReference type="EMBL" id="WFD39791.1"/>
    </source>
</evidence>
<evidence type="ECO:0008006" key="3">
    <source>
        <dbReference type="Google" id="ProtNLM"/>
    </source>
</evidence>
<accession>A0AAF0F4R6</accession>
<dbReference type="SUPFAM" id="SSF53335">
    <property type="entry name" value="S-adenosyl-L-methionine-dependent methyltransferases"/>
    <property type="match status" value="1"/>
</dbReference>